<dbReference type="Proteomes" id="UP000236023">
    <property type="component" value="Unassembled WGS sequence"/>
</dbReference>
<dbReference type="InterPro" id="IPR018968">
    <property type="entry name" value="Phasin"/>
</dbReference>
<reference evidence="2 3" key="1">
    <citation type="submission" date="2018-01" db="EMBL/GenBank/DDBJ databases">
        <title>Denitrification phenotypes of diverse strains of Pseudomonas stutzeri.</title>
        <authorList>
            <person name="Milligan D.A."/>
            <person name="Bergaust L."/>
            <person name="Bakken L.R."/>
            <person name="Frostegard A."/>
        </authorList>
    </citation>
    <scope>NUCLEOTIDE SEQUENCE [LARGE SCALE GENOMIC DNA]</scope>
    <source>
        <strain evidence="2 3">24a75</strain>
    </source>
</reference>
<comment type="caution">
    <text evidence="2">The sequence shown here is derived from an EMBL/GenBank/DDBJ whole genome shotgun (WGS) entry which is preliminary data.</text>
</comment>
<protein>
    <submittedName>
        <fullName evidence="2">Phasin</fullName>
    </submittedName>
</protein>
<feature type="domain" description="Phasin" evidence="1">
    <location>
        <begin position="7"/>
        <end position="107"/>
    </location>
</feature>
<dbReference type="NCBIfam" id="TIGR01841">
    <property type="entry name" value="phasin"/>
    <property type="match status" value="1"/>
</dbReference>
<evidence type="ECO:0000313" key="3">
    <source>
        <dbReference type="Proteomes" id="UP000236023"/>
    </source>
</evidence>
<accession>A0A2N8SXA2</accession>
<dbReference type="AlphaFoldDB" id="A0A2N8SXA2"/>
<gene>
    <name evidence="2" type="ORF">CXK94_16940</name>
</gene>
<organism evidence="2 3">
    <name type="scientific">Stutzerimonas stutzeri</name>
    <name type="common">Pseudomonas stutzeri</name>
    <dbReference type="NCBI Taxonomy" id="316"/>
    <lineage>
        <taxon>Bacteria</taxon>
        <taxon>Pseudomonadati</taxon>
        <taxon>Pseudomonadota</taxon>
        <taxon>Gammaproteobacteria</taxon>
        <taxon>Pseudomonadales</taxon>
        <taxon>Pseudomonadaceae</taxon>
        <taxon>Stutzerimonas</taxon>
    </lineage>
</organism>
<sequence>MSLFDTEKLTSAQKANVDLLQQVAGKLFEGAEQLGQLQLKTLRTTSDAQFDSLRELAVARDPQAFAEWQASFAQPTAQAERLLEYNRQVYELISGTQTEIAKLAERQAEAATKQVQELVEVVAKNAPAGSEPVVAIFKSALETAGSVYDSAQKAAKQAAEIAENGIAAAASAAGQAASEAGKASAGTRKPS</sequence>
<name>A0A2N8SXA2_STUST</name>
<dbReference type="InterPro" id="IPR010127">
    <property type="entry name" value="Phasin_subfam-1"/>
</dbReference>
<dbReference type="Pfam" id="PF09361">
    <property type="entry name" value="Phasin_2"/>
    <property type="match status" value="1"/>
</dbReference>
<dbReference type="RefSeq" id="WP_102895209.1">
    <property type="nucleotide sequence ID" value="NZ_JAMOHU010000055.1"/>
</dbReference>
<dbReference type="EMBL" id="POUT01000010">
    <property type="protein sequence ID" value="PNG07122.1"/>
    <property type="molecule type" value="Genomic_DNA"/>
</dbReference>
<proteinExistence type="predicted"/>
<evidence type="ECO:0000313" key="2">
    <source>
        <dbReference type="EMBL" id="PNG07122.1"/>
    </source>
</evidence>
<evidence type="ECO:0000259" key="1">
    <source>
        <dbReference type="Pfam" id="PF09361"/>
    </source>
</evidence>